<evidence type="ECO:0000256" key="1">
    <source>
        <dbReference type="SAM" id="Phobius"/>
    </source>
</evidence>
<comment type="caution">
    <text evidence="3">The sequence shown here is derived from an EMBL/GenBank/DDBJ whole genome shotgun (WGS) entry which is preliminary data.</text>
</comment>
<dbReference type="Proteomes" id="UP001501116">
    <property type="component" value="Unassembled WGS sequence"/>
</dbReference>
<feature type="transmembrane region" description="Helical" evidence="1">
    <location>
        <begin position="238"/>
        <end position="258"/>
    </location>
</feature>
<evidence type="ECO:0008006" key="5">
    <source>
        <dbReference type="Google" id="ProtNLM"/>
    </source>
</evidence>
<protein>
    <recommendedName>
        <fullName evidence="5">Gram-positive cocci surface proteins LPxTG domain-containing protein</fullName>
    </recommendedName>
</protein>
<keyword evidence="2" id="KW-0732">Signal</keyword>
<proteinExistence type="predicted"/>
<reference evidence="4" key="1">
    <citation type="journal article" date="2019" name="Int. J. Syst. Evol. Microbiol.">
        <title>The Global Catalogue of Microorganisms (GCM) 10K type strain sequencing project: providing services to taxonomists for standard genome sequencing and annotation.</title>
        <authorList>
            <consortium name="The Broad Institute Genomics Platform"/>
            <consortium name="The Broad Institute Genome Sequencing Center for Infectious Disease"/>
            <person name="Wu L."/>
            <person name="Ma J."/>
        </authorList>
    </citation>
    <scope>NUCLEOTIDE SEQUENCE [LARGE SCALE GENOMIC DNA]</scope>
    <source>
        <strain evidence="4">JCM 14545</strain>
    </source>
</reference>
<sequence>MSAMRKHLVRAALVFGAGASLALGPGEAFAAEGPAGAPTGHDLAVLSGVVGGKGTLDRLATTKFPGAAAVSAEAAARTAQADVTKPVGVYEPTAEFIAGKSAVPAALSYVAMPARTGDGSVATVWAQREAGTWSVFNVASGDVENRFASAAGKGYLVHEPQVNAWYSVEGGTVTVLDGSVTGVATGTRMTVDAYRAALRDRYADKLPGSAYDRSGAGGGYSKAVAAKPAAAEPESSTVSFVLGGAALALLGAGSVVAIRVRRN</sequence>
<keyword evidence="1" id="KW-0812">Transmembrane</keyword>
<keyword evidence="1" id="KW-1133">Transmembrane helix</keyword>
<evidence type="ECO:0000313" key="3">
    <source>
        <dbReference type="EMBL" id="GAA1950938.1"/>
    </source>
</evidence>
<organism evidence="3 4">
    <name type="scientific">Amycolatopsis minnesotensis</name>
    <dbReference type="NCBI Taxonomy" id="337894"/>
    <lineage>
        <taxon>Bacteria</taxon>
        <taxon>Bacillati</taxon>
        <taxon>Actinomycetota</taxon>
        <taxon>Actinomycetes</taxon>
        <taxon>Pseudonocardiales</taxon>
        <taxon>Pseudonocardiaceae</taxon>
        <taxon>Amycolatopsis</taxon>
    </lineage>
</organism>
<keyword evidence="1" id="KW-0472">Membrane</keyword>
<feature type="signal peptide" evidence="2">
    <location>
        <begin position="1"/>
        <end position="30"/>
    </location>
</feature>
<name>A0ABP5BR57_9PSEU</name>
<accession>A0ABP5BR57</accession>
<keyword evidence="4" id="KW-1185">Reference proteome</keyword>
<evidence type="ECO:0000313" key="4">
    <source>
        <dbReference type="Proteomes" id="UP001501116"/>
    </source>
</evidence>
<dbReference type="EMBL" id="BAAANN010000006">
    <property type="protein sequence ID" value="GAA1950938.1"/>
    <property type="molecule type" value="Genomic_DNA"/>
</dbReference>
<feature type="chain" id="PRO_5045274001" description="Gram-positive cocci surface proteins LPxTG domain-containing protein" evidence="2">
    <location>
        <begin position="31"/>
        <end position="263"/>
    </location>
</feature>
<evidence type="ECO:0000256" key="2">
    <source>
        <dbReference type="SAM" id="SignalP"/>
    </source>
</evidence>
<gene>
    <name evidence="3" type="ORF">GCM10009754_19640</name>
</gene>